<protein>
    <recommendedName>
        <fullName evidence="3">DUF1579 domain-containing protein</fullName>
    </recommendedName>
</protein>
<name>A0A3D9CKS6_9FLAO</name>
<evidence type="ECO:0008006" key="3">
    <source>
        <dbReference type="Google" id="ProtNLM"/>
    </source>
</evidence>
<dbReference type="EMBL" id="QNUE01000009">
    <property type="protein sequence ID" value="REC66343.1"/>
    <property type="molecule type" value="Genomic_DNA"/>
</dbReference>
<keyword evidence="2" id="KW-1185">Reference proteome</keyword>
<organism evidence="1 2">
    <name type="scientific">Chryseobacterium flavum</name>
    <dbReference type="NCBI Taxonomy" id="415851"/>
    <lineage>
        <taxon>Bacteria</taxon>
        <taxon>Pseudomonadati</taxon>
        <taxon>Bacteroidota</taxon>
        <taxon>Flavobacteriia</taxon>
        <taxon>Flavobacteriales</taxon>
        <taxon>Weeksellaceae</taxon>
        <taxon>Chryseobacterium group</taxon>
        <taxon>Chryseobacterium</taxon>
    </lineage>
</organism>
<evidence type="ECO:0000313" key="2">
    <source>
        <dbReference type="Proteomes" id="UP000256769"/>
    </source>
</evidence>
<gene>
    <name evidence="1" type="ORF">DRF59_12790</name>
</gene>
<reference evidence="1 2" key="1">
    <citation type="journal article" date="2007" name="Int. J. Syst. Evol. Microbiol.">
        <title>Chryseobacterium flavum sp. nov., isolated from polluted soil.</title>
        <authorList>
            <person name="Zhou Y."/>
            <person name="Dong J."/>
            <person name="Wang X."/>
            <person name="Huang X."/>
            <person name="Zhang K.Y."/>
            <person name="Zhang Y.Q."/>
            <person name="Guo Y.F."/>
            <person name="Lai R."/>
            <person name="Li W.J."/>
        </authorList>
    </citation>
    <scope>NUCLEOTIDE SEQUENCE [LARGE SCALE GENOMIC DNA]</scope>
    <source>
        <strain evidence="1 2">KCTC 12877</strain>
    </source>
</reference>
<proteinExistence type="predicted"/>
<dbReference type="RefSeq" id="WP_115960587.1">
    <property type="nucleotide sequence ID" value="NZ_CBCRVL010000029.1"/>
</dbReference>
<comment type="caution">
    <text evidence="1">The sequence shown here is derived from an EMBL/GenBank/DDBJ whole genome shotgun (WGS) entry which is preliminary data.</text>
</comment>
<accession>A0A3D9CKS6</accession>
<sequence>MSTVTTSRFKRLLGTWNTSGKIITKEGNMELRGTDSYEWILDGNFILHKAHVMMGDEKGETHEIIIPDSIPDTAQMQYFNSKGEHGIMRGELTENTFIIRGEGIIFEGIINEDDTQITGHWYLQSEHDTRELFIELKLEKR</sequence>
<evidence type="ECO:0000313" key="1">
    <source>
        <dbReference type="EMBL" id="REC66343.1"/>
    </source>
</evidence>
<dbReference type="AlphaFoldDB" id="A0A3D9CKS6"/>
<dbReference type="Proteomes" id="UP000256769">
    <property type="component" value="Unassembled WGS sequence"/>
</dbReference>
<dbReference type="OrthoDB" id="8481162at2"/>